<dbReference type="Proteomes" id="UP000182858">
    <property type="component" value="Chromosome I"/>
</dbReference>
<feature type="transmembrane region" description="Helical" evidence="1">
    <location>
        <begin position="116"/>
        <end position="147"/>
    </location>
</feature>
<name>A0ABY0MZM9_9PSED</name>
<evidence type="ECO:0000313" key="3">
    <source>
        <dbReference type="Proteomes" id="UP000182858"/>
    </source>
</evidence>
<feature type="transmembrane region" description="Helical" evidence="1">
    <location>
        <begin position="49"/>
        <end position="69"/>
    </location>
</feature>
<keyword evidence="3" id="KW-1185">Reference proteome</keyword>
<reference evidence="2 3" key="1">
    <citation type="submission" date="2016-10" db="EMBL/GenBank/DDBJ databases">
        <authorList>
            <person name="Varghese N."/>
            <person name="Submissions S."/>
        </authorList>
    </citation>
    <scope>NUCLEOTIDE SEQUENCE [LARGE SCALE GENOMIC DNA]</scope>
    <source>
        <strain evidence="2 3">DSM 17835</strain>
    </source>
</reference>
<keyword evidence="1" id="KW-1133">Transmembrane helix</keyword>
<gene>
    <name evidence="2" type="ORF">SAMN05216591_0754</name>
</gene>
<evidence type="ECO:0000313" key="2">
    <source>
        <dbReference type="EMBL" id="SDE72754.1"/>
    </source>
</evidence>
<keyword evidence="1" id="KW-0472">Membrane</keyword>
<accession>A0ABY0MZM9</accession>
<feature type="transmembrane region" description="Helical" evidence="1">
    <location>
        <begin position="81"/>
        <end position="110"/>
    </location>
</feature>
<proteinExistence type="predicted"/>
<organism evidence="2 3">
    <name type="scientific">Pseudomonas extremaustralis</name>
    <dbReference type="NCBI Taxonomy" id="359110"/>
    <lineage>
        <taxon>Bacteria</taxon>
        <taxon>Pseudomonadati</taxon>
        <taxon>Pseudomonadota</taxon>
        <taxon>Gammaproteobacteria</taxon>
        <taxon>Pseudomonadales</taxon>
        <taxon>Pseudomonadaceae</taxon>
        <taxon>Pseudomonas</taxon>
    </lineage>
</organism>
<evidence type="ECO:0000256" key="1">
    <source>
        <dbReference type="SAM" id="Phobius"/>
    </source>
</evidence>
<dbReference type="EMBL" id="LT629689">
    <property type="protein sequence ID" value="SDE72754.1"/>
    <property type="molecule type" value="Genomic_DNA"/>
</dbReference>
<sequence length="189" mass="21319">MRFLGVGCKMTYLSYFKGALWVPAIILPPLLVADALLPPAITFGEWEQFFPMCVLVFGVAAYFVFALWASRTVNRKTETEVARLVGWAPIIFMIFYGVSWILYGFIYLIGGKVAGFGLMVCWLAFISCLLLVECFFSIVIIVVYLAVRKFFDEPCRTVQASAMHHEKRTGLSLLTLFMLRGGHELCTKS</sequence>
<protein>
    <submittedName>
        <fullName evidence="2">Uncharacterized protein</fullName>
    </submittedName>
</protein>
<feature type="transmembrane region" description="Helical" evidence="1">
    <location>
        <begin position="12"/>
        <end position="37"/>
    </location>
</feature>
<keyword evidence="1" id="KW-0812">Transmembrane</keyword>